<dbReference type="InterPro" id="IPR029000">
    <property type="entry name" value="Cyclophilin-like_dom_sf"/>
</dbReference>
<feature type="compositionally biased region" description="Low complexity" evidence="6">
    <location>
        <begin position="156"/>
        <end position="165"/>
    </location>
</feature>
<keyword evidence="4 5" id="KW-0413">Isomerase</keyword>
<dbReference type="InterPro" id="IPR002130">
    <property type="entry name" value="Cyclophilin-type_PPIase_dom"/>
</dbReference>
<evidence type="ECO:0000256" key="4">
    <source>
        <dbReference type="ARBA" id="ARBA00023235"/>
    </source>
</evidence>
<gene>
    <name evidence="8" type="ORF">A3D03_02160</name>
</gene>
<feature type="compositionally biased region" description="Basic and acidic residues" evidence="6">
    <location>
        <begin position="143"/>
        <end position="155"/>
    </location>
</feature>
<comment type="caution">
    <text evidence="8">The sequence shown here is derived from an EMBL/GenBank/DDBJ whole genome shotgun (WGS) entry which is preliminary data.</text>
</comment>
<dbReference type="PANTHER" id="PTHR45625:SF4">
    <property type="entry name" value="PEPTIDYLPROLYL ISOMERASE DOMAIN AND WD REPEAT-CONTAINING PROTEIN 1"/>
    <property type="match status" value="1"/>
</dbReference>
<sequence>MTINQNKNYSATFQTSKGEIVIELFAKETPITVNNFVFLAREGFYDGTLFHRIVKGFMIQGGDPQGNGSGGPGYKFEDEKITREYKRGIIAMANSGRNTNGSQFFIMHKDYDLPKNYVIFGRVVKGLETIDVIADVSTVENGNQEKSKPTEKISIDKISISETST</sequence>
<dbReference type="InterPro" id="IPR024936">
    <property type="entry name" value="Cyclophilin-type_PPIase"/>
</dbReference>
<dbReference type="Pfam" id="PF00160">
    <property type="entry name" value="Pro_isomerase"/>
    <property type="match status" value="1"/>
</dbReference>
<feature type="region of interest" description="Disordered" evidence="6">
    <location>
        <begin position="142"/>
        <end position="165"/>
    </location>
</feature>
<dbReference type="GO" id="GO:0006457">
    <property type="term" value="P:protein folding"/>
    <property type="evidence" value="ECO:0007669"/>
    <property type="project" value="InterPro"/>
</dbReference>
<evidence type="ECO:0000259" key="7">
    <source>
        <dbReference type="PROSITE" id="PS50072"/>
    </source>
</evidence>
<dbReference type="InterPro" id="IPR044666">
    <property type="entry name" value="Cyclophilin_A-like"/>
</dbReference>
<proteinExistence type="inferred from homology"/>
<evidence type="ECO:0000256" key="3">
    <source>
        <dbReference type="ARBA" id="ARBA00023110"/>
    </source>
</evidence>
<name>A0A1F6AC15_9BACT</name>
<evidence type="ECO:0000256" key="2">
    <source>
        <dbReference type="ARBA" id="ARBA00007365"/>
    </source>
</evidence>
<evidence type="ECO:0000313" key="8">
    <source>
        <dbReference type="EMBL" id="OGG21972.1"/>
    </source>
</evidence>
<dbReference type="InterPro" id="IPR020892">
    <property type="entry name" value="Cyclophilin-type_PPIase_CS"/>
</dbReference>
<dbReference type="STRING" id="1798384.A3D03_02160"/>
<feature type="domain" description="PPIase cyclophilin-type" evidence="7">
    <location>
        <begin position="18"/>
        <end position="160"/>
    </location>
</feature>
<dbReference type="GO" id="GO:0003755">
    <property type="term" value="F:peptidyl-prolyl cis-trans isomerase activity"/>
    <property type="evidence" value="ECO:0007669"/>
    <property type="project" value="UniProtKB-UniRule"/>
</dbReference>
<dbReference type="Proteomes" id="UP000177092">
    <property type="component" value="Unassembled WGS sequence"/>
</dbReference>
<dbReference type="PRINTS" id="PR00153">
    <property type="entry name" value="CSAPPISMRASE"/>
</dbReference>
<evidence type="ECO:0000313" key="9">
    <source>
        <dbReference type="Proteomes" id="UP000177092"/>
    </source>
</evidence>
<organism evidence="8 9">
    <name type="scientific">Candidatus Gottesmanbacteria bacterium RIFCSPHIGHO2_02_FULL_40_13</name>
    <dbReference type="NCBI Taxonomy" id="1798384"/>
    <lineage>
        <taxon>Bacteria</taxon>
        <taxon>Candidatus Gottesmaniibacteriota</taxon>
    </lineage>
</organism>
<dbReference type="PIRSF" id="PIRSF001467">
    <property type="entry name" value="Peptidylpro_ismrse"/>
    <property type="match status" value="1"/>
</dbReference>
<dbReference type="Gene3D" id="2.40.100.10">
    <property type="entry name" value="Cyclophilin-like"/>
    <property type="match status" value="1"/>
</dbReference>
<reference evidence="8 9" key="1">
    <citation type="journal article" date="2016" name="Nat. Commun.">
        <title>Thousands of microbial genomes shed light on interconnected biogeochemical processes in an aquifer system.</title>
        <authorList>
            <person name="Anantharaman K."/>
            <person name="Brown C.T."/>
            <person name="Hug L.A."/>
            <person name="Sharon I."/>
            <person name="Castelle C.J."/>
            <person name="Probst A.J."/>
            <person name="Thomas B.C."/>
            <person name="Singh A."/>
            <person name="Wilkins M.J."/>
            <person name="Karaoz U."/>
            <person name="Brodie E.L."/>
            <person name="Williams K.H."/>
            <person name="Hubbard S.S."/>
            <person name="Banfield J.F."/>
        </authorList>
    </citation>
    <scope>NUCLEOTIDE SEQUENCE [LARGE SCALE GENOMIC DNA]</scope>
</reference>
<dbReference type="EMBL" id="MFJN01000012">
    <property type="protein sequence ID" value="OGG21972.1"/>
    <property type="molecule type" value="Genomic_DNA"/>
</dbReference>
<accession>A0A1F6AC15</accession>
<dbReference type="PANTHER" id="PTHR45625">
    <property type="entry name" value="PEPTIDYL-PROLYL CIS-TRANS ISOMERASE-RELATED"/>
    <property type="match status" value="1"/>
</dbReference>
<dbReference type="SUPFAM" id="SSF50891">
    <property type="entry name" value="Cyclophilin-like"/>
    <property type="match status" value="1"/>
</dbReference>
<dbReference type="CDD" id="cd00317">
    <property type="entry name" value="cyclophilin"/>
    <property type="match status" value="1"/>
</dbReference>
<evidence type="ECO:0000256" key="5">
    <source>
        <dbReference type="RuleBase" id="RU363019"/>
    </source>
</evidence>
<dbReference type="AlphaFoldDB" id="A0A1F6AC15"/>
<comment type="function">
    <text evidence="1 5">PPIases accelerate the folding of proteins. It catalyzes the cis-trans isomerization of proline imidic peptide bonds in oligopeptides.</text>
</comment>
<dbReference type="PROSITE" id="PS00170">
    <property type="entry name" value="CSA_PPIASE_1"/>
    <property type="match status" value="1"/>
</dbReference>
<comment type="catalytic activity">
    <reaction evidence="5">
        <text>[protein]-peptidylproline (omega=180) = [protein]-peptidylproline (omega=0)</text>
        <dbReference type="Rhea" id="RHEA:16237"/>
        <dbReference type="Rhea" id="RHEA-COMP:10747"/>
        <dbReference type="Rhea" id="RHEA-COMP:10748"/>
        <dbReference type="ChEBI" id="CHEBI:83833"/>
        <dbReference type="ChEBI" id="CHEBI:83834"/>
        <dbReference type="EC" id="5.2.1.8"/>
    </reaction>
</comment>
<comment type="similarity">
    <text evidence="2 5">Belongs to the cyclophilin-type PPIase family.</text>
</comment>
<dbReference type="PROSITE" id="PS50072">
    <property type="entry name" value="CSA_PPIASE_2"/>
    <property type="match status" value="1"/>
</dbReference>
<keyword evidence="3 5" id="KW-0697">Rotamase</keyword>
<protein>
    <recommendedName>
        <fullName evidence="5">Peptidyl-prolyl cis-trans isomerase</fullName>
        <shortName evidence="5">PPIase</shortName>
        <ecNumber evidence="5">5.2.1.8</ecNumber>
    </recommendedName>
</protein>
<evidence type="ECO:0000256" key="6">
    <source>
        <dbReference type="SAM" id="MobiDB-lite"/>
    </source>
</evidence>
<dbReference type="EC" id="5.2.1.8" evidence="5"/>
<evidence type="ECO:0000256" key="1">
    <source>
        <dbReference type="ARBA" id="ARBA00002388"/>
    </source>
</evidence>